<evidence type="ECO:0000313" key="2">
    <source>
        <dbReference type="EMBL" id="MFC3835462.1"/>
    </source>
</evidence>
<reference evidence="3" key="1">
    <citation type="journal article" date="2019" name="Int. J. Syst. Evol. Microbiol.">
        <title>The Global Catalogue of Microorganisms (GCM) 10K type strain sequencing project: providing services to taxonomists for standard genome sequencing and annotation.</title>
        <authorList>
            <consortium name="The Broad Institute Genomics Platform"/>
            <consortium name="The Broad Institute Genome Sequencing Center for Infectious Disease"/>
            <person name="Wu L."/>
            <person name="Ma J."/>
        </authorList>
    </citation>
    <scope>NUCLEOTIDE SEQUENCE [LARGE SCALE GENOMIC DNA]</scope>
    <source>
        <strain evidence="3">CCTCC AB 2017081</strain>
    </source>
</reference>
<organism evidence="2 3">
    <name type="scientific">Deinococcus rufus</name>
    <dbReference type="NCBI Taxonomy" id="2136097"/>
    <lineage>
        <taxon>Bacteria</taxon>
        <taxon>Thermotogati</taxon>
        <taxon>Deinococcota</taxon>
        <taxon>Deinococci</taxon>
        <taxon>Deinococcales</taxon>
        <taxon>Deinococcaceae</taxon>
        <taxon>Deinococcus</taxon>
    </lineage>
</organism>
<dbReference type="InterPro" id="IPR016181">
    <property type="entry name" value="Acyl_CoA_acyltransferase"/>
</dbReference>
<dbReference type="RefSeq" id="WP_322474549.1">
    <property type="nucleotide sequence ID" value="NZ_JBHRZG010000024.1"/>
</dbReference>
<dbReference type="PROSITE" id="PS51186">
    <property type="entry name" value="GNAT"/>
    <property type="match status" value="1"/>
</dbReference>
<name>A0ABV7ZFM1_9DEIO</name>
<evidence type="ECO:0000259" key="1">
    <source>
        <dbReference type="PROSITE" id="PS51186"/>
    </source>
</evidence>
<dbReference type="Proteomes" id="UP001595803">
    <property type="component" value="Unassembled WGS sequence"/>
</dbReference>
<dbReference type="InterPro" id="IPR000182">
    <property type="entry name" value="GNAT_dom"/>
</dbReference>
<dbReference type="SUPFAM" id="SSF55729">
    <property type="entry name" value="Acyl-CoA N-acyltransferases (Nat)"/>
    <property type="match status" value="1"/>
</dbReference>
<gene>
    <name evidence="2" type="ORF">ACFOSB_21580</name>
</gene>
<keyword evidence="3" id="KW-1185">Reference proteome</keyword>
<sequence length="269" mass="29181">MSRSLAYFTDLALRRHEGSEITASSGCTVIRSPQNPTFWWGNFLLMPAPPLPGDLERWEALFTQHHPGAAHRTFGVDVPDGEAGDTAAFLDAGYQVYRDTVLTAQRTHPPHRVNTDATFRPLATDADWASAHALRMAVNAADPDGHEEMGYRDFTTRKLASYRHAQTAGHGATLGAFDGHGQMLAGLGIFDAGDGVARYQSVETHPDARSRGLAGTLVHTAGEWAQAHLGTRTLVIVADPGYHAQRLYESVGFTPTEVQLAFQKRPPAG</sequence>
<accession>A0ABV7ZFM1</accession>
<evidence type="ECO:0000313" key="3">
    <source>
        <dbReference type="Proteomes" id="UP001595803"/>
    </source>
</evidence>
<dbReference type="Gene3D" id="3.40.630.30">
    <property type="match status" value="1"/>
</dbReference>
<dbReference type="EMBL" id="JBHRZG010000024">
    <property type="protein sequence ID" value="MFC3835462.1"/>
    <property type="molecule type" value="Genomic_DNA"/>
</dbReference>
<protein>
    <submittedName>
        <fullName evidence="2">GNAT family N-acetyltransferase</fullName>
    </submittedName>
</protein>
<proteinExistence type="predicted"/>
<comment type="caution">
    <text evidence="2">The sequence shown here is derived from an EMBL/GenBank/DDBJ whole genome shotgun (WGS) entry which is preliminary data.</text>
</comment>
<dbReference type="Pfam" id="PF00583">
    <property type="entry name" value="Acetyltransf_1"/>
    <property type="match status" value="1"/>
</dbReference>
<feature type="domain" description="N-acetyltransferase" evidence="1">
    <location>
        <begin position="117"/>
        <end position="269"/>
    </location>
</feature>